<accession>A0ABU5IBL8</accession>
<dbReference type="InterPro" id="IPR000838">
    <property type="entry name" value="RNA_pol_sigma70_ECF_CS"/>
</dbReference>
<dbReference type="InterPro" id="IPR013324">
    <property type="entry name" value="RNA_pol_sigma_r3/r4-like"/>
</dbReference>
<keyword evidence="5 6" id="KW-0804">Transcription</keyword>
<gene>
    <name evidence="9" type="ORF">SM757_07885</name>
</gene>
<evidence type="ECO:0000256" key="2">
    <source>
        <dbReference type="ARBA" id="ARBA00023015"/>
    </source>
</evidence>
<feature type="domain" description="RNA polymerase sigma factor 70 region 4 type 2" evidence="8">
    <location>
        <begin position="133"/>
        <end position="184"/>
    </location>
</feature>
<dbReference type="EMBL" id="JAXOJX010000009">
    <property type="protein sequence ID" value="MDZ5456493.1"/>
    <property type="molecule type" value="Genomic_DNA"/>
</dbReference>
<keyword evidence="3 6" id="KW-0731">Sigma factor</keyword>
<name>A0ABU5IBL8_9BURK</name>
<comment type="similarity">
    <text evidence="1 6">Belongs to the sigma-70 factor family. ECF subfamily.</text>
</comment>
<evidence type="ECO:0000256" key="6">
    <source>
        <dbReference type="RuleBase" id="RU000716"/>
    </source>
</evidence>
<organism evidence="9 10">
    <name type="scientific">Azohydromonas lata</name>
    <dbReference type="NCBI Taxonomy" id="45677"/>
    <lineage>
        <taxon>Bacteria</taxon>
        <taxon>Pseudomonadati</taxon>
        <taxon>Pseudomonadota</taxon>
        <taxon>Betaproteobacteria</taxon>
        <taxon>Burkholderiales</taxon>
        <taxon>Sphaerotilaceae</taxon>
        <taxon>Azohydromonas</taxon>
    </lineage>
</organism>
<evidence type="ECO:0000256" key="5">
    <source>
        <dbReference type="ARBA" id="ARBA00023163"/>
    </source>
</evidence>
<dbReference type="Pfam" id="PF08281">
    <property type="entry name" value="Sigma70_r4_2"/>
    <property type="match status" value="1"/>
</dbReference>
<dbReference type="SUPFAM" id="SSF88946">
    <property type="entry name" value="Sigma2 domain of RNA polymerase sigma factors"/>
    <property type="match status" value="1"/>
</dbReference>
<evidence type="ECO:0000256" key="4">
    <source>
        <dbReference type="ARBA" id="ARBA00023125"/>
    </source>
</evidence>
<dbReference type="Gene3D" id="1.10.1740.10">
    <property type="match status" value="1"/>
</dbReference>
<dbReference type="Proteomes" id="UP001293718">
    <property type="component" value="Unassembled WGS sequence"/>
</dbReference>
<keyword evidence="2 6" id="KW-0805">Transcription regulation</keyword>
<proteinExistence type="inferred from homology"/>
<evidence type="ECO:0000256" key="3">
    <source>
        <dbReference type="ARBA" id="ARBA00023082"/>
    </source>
</evidence>
<keyword evidence="10" id="KW-1185">Reference proteome</keyword>
<keyword evidence="4 6" id="KW-0238">DNA-binding</keyword>
<feature type="domain" description="RNA polymerase sigma-70 region 2" evidence="7">
    <location>
        <begin position="28"/>
        <end position="94"/>
    </location>
</feature>
<dbReference type="PANTHER" id="PTHR43133">
    <property type="entry name" value="RNA POLYMERASE ECF-TYPE SIGMA FACTO"/>
    <property type="match status" value="1"/>
</dbReference>
<dbReference type="CDD" id="cd06171">
    <property type="entry name" value="Sigma70_r4"/>
    <property type="match status" value="1"/>
</dbReference>
<evidence type="ECO:0000259" key="8">
    <source>
        <dbReference type="Pfam" id="PF08281"/>
    </source>
</evidence>
<dbReference type="PROSITE" id="PS01063">
    <property type="entry name" value="SIGMA70_ECF"/>
    <property type="match status" value="1"/>
</dbReference>
<dbReference type="InterPro" id="IPR013325">
    <property type="entry name" value="RNA_pol_sigma_r2"/>
</dbReference>
<dbReference type="SUPFAM" id="SSF88659">
    <property type="entry name" value="Sigma3 and sigma4 domains of RNA polymerase sigma factors"/>
    <property type="match status" value="1"/>
</dbReference>
<dbReference type="InterPro" id="IPR014284">
    <property type="entry name" value="RNA_pol_sigma-70_dom"/>
</dbReference>
<protein>
    <recommendedName>
        <fullName evidence="6">RNA polymerase sigma factor</fullName>
    </recommendedName>
</protein>
<dbReference type="PANTHER" id="PTHR43133:SF25">
    <property type="entry name" value="RNA POLYMERASE SIGMA FACTOR RFAY-RELATED"/>
    <property type="match status" value="1"/>
</dbReference>
<sequence>MDAAGAEPPLARTVARAAAGDRAAYAALVRQFQRPLFAFLGRMGLRQAEAEELAQDTFIRAWQHLPRYDAAQGAFSTWLFTIARRLALNALDRAEHQRLQGGLDLSADDGAAAPACDAPGPAQALQARQDGAALQAALRRLPPHDRSVLALAYVHELSLADVARIEDCTPAAAKARLHRARERLRQALADASHLPAREQA</sequence>
<reference evidence="9 10" key="1">
    <citation type="submission" date="2023-11" db="EMBL/GenBank/DDBJ databases">
        <title>Draft genome of Azohydromonas lata strain H1 (DSM1123), a polyhydroxyalkanoate producer.</title>
        <authorList>
            <person name="Traversa D."/>
            <person name="D'Addabbo P."/>
            <person name="Pazzani C."/>
            <person name="Manzari C."/>
            <person name="Chiara M."/>
            <person name="Scrascia M."/>
        </authorList>
    </citation>
    <scope>NUCLEOTIDE SEQUENCE [LARGE SCALE GENOMIC DNA]</scope>
    <source>
        <strain evidence="9 10">H1</strain>
    </source>
</reference>
<evidence type="ECO:0000313" key="9">
    <source>
        <dbReference type="EMBL" id="MDZ5456493.1"/>
    </source>
</evidence>
<evidence type="ECO:0000313" key="10">
    <source>
        <dbReference type="Proteomes" id="UP001293718"/>
    </source>
</evidence>
<dbReference type="InterPro" id="IPR007627">
    <property type="entry name" value="RNA_pol_sigma70_r2"/>
</dbReference>
<dbReference type="InterPro" id="IPR013249">
    <property type="entry name" value="RNA_pol_sigma70_r4_t2"/>
</dbReference>
<evidence type="ECO:0000259" key="7">
    <source>
        <dbReference type="Pfam" id="PF04542"/>
    </source>
</evidence>
<dbReference type="InterPro" id="IPR039425">
    <property type="entry name" value="RNA_pol_sigma-70-like"/>
</dbReference>
<dbReference type="Gene3D" id="1.10.10.10">
    <property type="entry name" value="Winged helix-like DNA-binding domain superfamily/Winged helix DNA-binding domain"/>
    <property type="match status" value="1"/>
</dbReference>
<comment type="caution">
    <text evidence="9">The sequence shown here is derived from an EMBL/GenBank/DDBJ whole genome shotgun (WGS) entry which is preliminary data.</text>
</comment>
<dbReference type="NCBIfam" id="TIGR02937">
    <property type="entry name" value="sigma70-ECF"/>
    <property type="match status" value="1"/>
</dbReference>
<evidence type="ECO:0000256" key="1">
    <source>
        <dbReference type="ARBA" id="ARBA00010641"/>
    </source>
</evidence>
<dbReference type="Pfam" id="PF04542">
    <property type="entry name" value="Sigma70_r2"/>
    <property type="match status" value="1"/>
</dbReference>
<dbReference type="InterPro" id="IPR036388">
    <property type="entry name" value="WH-like_DNA-bd_sf"/>
</dbReference>
<dbReference type="RefSeq" id="WP_322465028.1">
    <property type="nucleotide sequence ID" value="NZ_JAXOJX010000009.1"/>
</dbReference>